<organism evidence="2">
    <name type="scientific">Brevibacterium sp. Ap13</name>
    <dbReference type="NCBI Taxonomy" id="1406197"/>
    <lineage>
        <taxon>Bacteria</taxon>
        <taxon>Bacillati</taxon>
        <taxon>Actinomycetota</taxon>
        <taxon>Actinomycetes</taxon>
        <taxon>Micrococcales</taxon>
        <taxon>Brevibacteriaceae</taxon>
        <taxon>Brevibacterium</taxon>
    </lineage>
</organism>
<accession>U5NZJ4</accession>
<feature type="region of interest" description="Disordered" evidence="1">
    <location>
        <begin position="1"/>
        <end position="40"/>
    </location>
</feature>
<keyword evidence="2" id="KW-0614">Plasmid</keyword>
<gene>
    <name evidence="2" type="ORF">AP13_p00260</name>
</gene>
<evidence type="ECO:0000256" key="1">
    <source>
        <dbReference type="SAM" id="MobiDB-lite"/>
    </source>
</evidence>
<evidence type="ECO:0000313" key="2">
    <source>
        <dbReference type="EMBL" id="AGY35335.1"/>
    </source>
</evidence>
<reference evidence="2" key="1">
    <citation type="journal article" date="2013" name="Genome Announc.">
        <title>Complete Genome Sequence of pAP13, a Large Linear Plasmid of a Brevibacterium Strain Isolated from a Saline Lake at 4,200 Meters above Sea Level in Argentina.</title>
        <authorList>
            <person name="Dib J.R."/>
            <person name="Schuldes J."/>
            <person name="Thurmer A."/>
            <person name="Farias M.E."/>
            <person name="Daniel R."/>
            <person name="Meinhardt F."/>
        </authorList>
    </citation>
    <scope>NUCLEOTIDE SEQUENCE</scope>
    <source>
        <strain evidence="2">Ap13</strain>
        <plasmid evidence="2">pAP13</plasmid>
    </source>
</reference>
<dbReference type="EMBL" id="KF577590">
    <property type="protein sequence ID" value="AGY35335.1"/>
    <property type="molecule type" value="Genomic_DNA"/>
</dbReference>
<feature type="compositionally biased region" description="Low complexity" evidence="1">
    <location>
        <begin position="23"/>
        <end position="34"/>
    </location>
</feature>
<sequence length="40" mass="4055">MEQSIRDVEISDVDPPSKGAGGASESAASLECAGMSRDSN</sequence>
<name>U5NZJ4_9MICO</name>
<geneLocation type="plasmid" evidence="2">
    <name>pAP13</name>
</geneLocation>
<proteinExistence type="predicted"/>
<protein>
    <submittedName>
        <fullName evidence="2">Uncharacterized protein</fullName>
    </submittedName>
</protein>
<dbReference type="AlphaFoldDB" id="U5NZJ4"/>